<organism evidence="3 4">
    <name type="scientific">Volvox reticuliferus</name>
    <dbReference type="NCBI Taxonomy" id="1737510"/>
    <lineage>
        <taxon>Eukaryota</taxon>
        <taxon>Viridiplantae</taxon>
        <taxon>Chlorophyta</taxon>
        <taxon>core chlorophytes</taxon>
        <taxon>Chlorophyceae</taxon>
        <taxon>CS clade</taxon>
        <taxon>Chlamydomonadales</taxon>
        <taxon>Volvocaceae</taxon>
        <taxon>Volvox</taxon>
    </lineage>
</organism>
<feature type="compositionally biased region" description="Low complexity" evidence="1">
    <location>
        <begin position="184"/>
        <end position="230"/>
    </location>
</feature>
<dbReference type="Proteomes" id="UP000722791">
    <property type="component" value="Unassembled WGS sequence"/>
</dbReference>
<evidence type="ECO:0000259" key="2">
    <source>
        <dbReference type="PROSITE" id="PS50020"/>
    </source>
</evidence>
<feature type="region of interest" description="Disordered" evidence="1">
    <location>
        <begin position="483"/>
        <end position="509"/>
    </location>
</feature>
<feature type="region of interest" description="Disordered" evidence="1">
    <location>
        <begin position="309"/>
        <end position="353"/>
    </location>
</feature>
<evidence type="ECO:0000313" key="3">
    <source>
        <dbReference type="EMBL" id="GIM09219.1"/>
    </source>
</evidence>
<accession>A0A8J4GJM9</accession>
<dbReference type="AlphaFoldDB" id="A0A8J4GJM9"/>
<feature type="region of interest" description="Disordered" evidence="1">
    <location>
        <begin position="734"/>
        <end position="764"/>
    </location>
</feature>
<evidence type="ECO:0000313" key="4">
    <source>
        <dbReference type="Proteomes" id="UP000722791"/>
    </source>
</evidence>
<dbReference type="InterPro" id="IPR001202">
    <property type="entry name" value="WW_dom"/>
</dbReference>
<dbReference type="PROSITE" id="PS50020">
    <property type="entry name" value="WW_DOMAIN_2"/>
    <property type="match status" value="1"/>
</dbReference>
<feature type="compositionally biased region" description="Basic and acidic residues" evidence="1">
    <location>
        <begin position="738"/>
        <end position="747"/>
    </location>
</feature>
<sequence>MLLSCKGACSCRLRLRNCVISSNTGQNHAVKYCRLSCVAKSAASEAPSHHKSQLDAVSQTATRGQPPSSHSIFLPLLTALKKVNNDPKQLVGWEVRLLPKAAVSNRRSHGRCKSPFITKGSWNNSNPDGTLGCSLGQVVEVLTTAANPSADAAEKTAASVNSQQSSDEEKPPPPPPPLPPPPLSGRRSTPGGTSGTGAACSPGTEPAARTARATSPTVTASPIPSAAPDADQLQPQTVMLRAVQHIVVQEYDFAGYEEYVIRLDPEVVPYVDISSRTLVVEPSEGLLQQGRKSLLLQLLHREITNLSSPVLGPLDRHLPTTPTATTEEEAPRNLPQQPRDGRGTAGSESSTSLSGASTVLSAAYLLPSRPAAEMVVFQAGQAVPARGQGHSLGRMPTRKELLDAGREDLVTLISEAGGFSEVARNLGLRCTRRRRGYWSGPGSWNRLREELAAFVACGWVELPHPDNPERTYFYNQISQRTTWRRPPPPQRLPAVPGSLGVDGASSRSGGGERWMVVEAAADRVMPSRSLVLQARRLDLHYAIEIHGGYLHVAARLGRRVTWAPSKHLYDSPAAVRRELSAVAKELQLPPGVLPTSRELRLSGYGTLLNAVRRHEGLRDLLGIRRRHGSRSRRPRDRWDDLGVLAKELARIAGENAEAGTTAKGTRFTDMDISGSRGCGTSSAPISSGHSGQVPGQQQRELRLSRLIGIKATTYPEDMSVGEVDVVASEVANSGIEPRSVRNDEGQERGVGSEPVDGGRTETGKDAVAGGALGTVVAAEPAVCIPAVDERLGGTALEDSTVPSRRGRGRPRRTEQQEAHCRHALVPGPDAGRAPVGADSATVAAMTTPPLLLPRLSQLRTAGRHDLIYALSIRHAGRQQELAELAGLQLARDGRGRNRNALSLEAVVEAIQAACQTPKQIREYLRKHRQTDISRQHLTSYLARMASEGRLVKMSYGRYGLRPAAA</sequence>
<feature type="domain" description="WW" evidence="2">
    <location>
        <begin position="458"/>
        <end position="488"/>
    </location>
</feature>
<feature type="region of interest" description="Disordered" evidence="1">
    <location>
        <begin position="148"/>
        <end position="230"/>
    </location>
</feature>
<comment type="caution">
    <text evidence="3">The sequence shown here is derived from an EMBL/GenBank/DDBJ whole genome shotgun (WGS) entry which is preliminary data.</text>
</comment>
<name>A0A8J4GJM9_9CHLO</name>
<protein>
    <recommendedName>
        <fullName evidence="2">WW domain-containing protein</fullName>
    </recommendedName>
</protein>
<feature type="compositionally biased region" description="Polar residues" evidence="1">
    <location>
        <begin position="678"/>
        <end position="698"/>
    </location>
</feature>
<feature type="region of interest" description="Disordered" evidence="1">
    <location>
        <begin position="660"/>
        <end position="698"/>
    </location>
</feature>
<proteinExistence type="predicted"/>
<feature type="region of interest" description="Disordered" evidence="1">
    <location>
        <begin position="794"/>
        <end position="817"/>
    </location>
</feature>
<gene>
    <name evidence="3" type="ORF">Vretimale_13111</name>
</gene>
<dbReference type="Gene3D" id="2.20.70.10">
    <property type="match status" value="1"/>
</dbReference>
<evidence type="ECO:0000256" key="1">
    <source>
        <dbReference type="SAM" id="MobiDB-lite"/>
    </source>
</evidence>
<dbReference type="EMBL" id="BNCQ01000030">
    <property type="protein sequence ID" value="GIM09219.1"/>
    <property type="molecule type" value="Genomic_DNA"/>
</dbReference>
<reference evidence="3" key="1">
    <citation type="journal article" date="2021" name="Proc. Natl. Acad. Sci. U.S.A.">
        <title>Three genomes in the algal genus Volvox reveal the fate of a haploid sex-determining region after a transition to homothallism.</title>
        <authorList>
            <person name="Yamamoto K."/>
            <person name="Hamaji T."/>
            <person name="Kawai-Toyooka H."/>
            <person name="Matsuzaki R."/>
            <person name="Takahashi F."/>
            <person name="Nishimura Y."/>
            <person name="Kawachi M."/>
            <person name="Noguchi H."/>
            <person name="Minakuchi Y."/>
            <person name="Umen J.G."/>
            <person name="Toyoda A."/>
            <person name="Nozaki H."/>
        </authorList>
    </citation>
    <scope>NUCLEOTIDE SEQUENCE</scope>
    <source>
        <strain evidence="3">NIES-3785</strain>
    </source>
</reference>
<feature type="compositionally biased region" description="Pro residues" evidence="1">
    <location>
        <begin position="172"/>
        <end position="183"/>
    </location>
</feature>
<dbReference type="CDD" id="cd00201">
    <property type="entry name" value="WW"/>
    <property type="match status" value="1"/>
</dbReference>